<reference evidence="14 15" key="1">
    <citation type="journal article" date="2018" name="Biotechnol. Biofuels">
        <title>Integrative visual omics of the white-rot fungus Polyporus brumalis exposes the biotechnological potential of its oxidative enzymes for delignifying raw plant biomass.</title>
        <authorList>
            <person name="Miyauchi S."/>
            <person name="Rancon A."/>
            <person name="Drula E."/>
            <person name="Hage H."/>
            <person name="Chaduli D."/>
            <person name="Favel A."/>
            <person name="Grisel S."/>
            <person name="Henrissat B."/>
            <person name="Herpoel-Gimbert I."/>
            <person name="Ruiz-Duenas F.J."/>
            <person name="Chevret D."/>
            <person name="Hainaut M."/>
            <person name="Lin J."/>
            <person name="Wang M."/>
            <person name="Pangilinan J."/>
            <person name="Lipzen A."/>
            <person name="Lesage-Meessen L."/>
            <person name="Navarro D."/>
            <person name="Riley R."/>
            <person name="Grigoriev I.V."/>
            <person name="Zhou S."/>
            <person name="Raouche S."/>
            <person name="Rosso M.N."/>
        </authorList>
    </citation>
    <scope>NUCLEOTIDE SEQUENCE [LARGE SCALE GENOMIC DNA]</scope>
    <source>
        <strain evidence="14 15">BRFM 1820</strain>
    </source>
</reference>
<keyword evidence="8" id="KW-0756">Sterol biosynthesis</keyword>
<keyword evidence="12" id="KW-0753">Steroid metabolism</keyword>
<keyword evidence="3" id="KW-0444">Lipid biosynthesis</keyword>
<evidence type="ECO:0000313" key="14">
    <source>
        <dbReference type="EMBL" id="RDX57586.1"/>
    </source>
</evidence>
<protein>
    <submittedName>
        <fullName evidence="14">Erg28-like protein</fullName>
    </submittedName>
</protein>
<evidence type="ECO:0000256" key="5">
    <source>
        <dbReference type="ARBA" id="ARBA00022824"/>
    </source>
</evidence>
<dbReference type="Proteomes" id="UP000256964">
    <property type="component" value="Unassembled WGS sequence"/>
</dbReference>
<evidence type="ECO:0000313" key="15">
    <source>
        <dbReference type="Proteomes" id="UP000256964"/>
    </source>
</evidence>
<dbReference type="EMBL" id="KZ857379">
    <property type="protein sequence ID" value="RDX57586.1"/>
    <property type="molecule type" value="Genomic_DNA"/>
</dbReference>
<evidence type="ECO:0000256" key="7">
    <source>
        <dbReference type="ARBA" id="ARBA00022989"/>
    </source>
</evidence>
<dbReference type="InterPro" id="IPR005352">
    <property type="entry name" value="Erg28"/>
</dbReference>
<evidence type="ECO:0000256" key="13">
    <source>
        <dbReference type="SAM" id="Phobius"/>
    </source>
</evidence>
<evidence type="ECO:0000256" key="12">
    <source>
        <dbReference type="ARBA" id="ARBA00023221"/>
    </source>
</evidence>
<dbReference type="STRING" id="139420.A0A371DYJ8"/>
<dbReference type="PANTHER" id="PTHR15451">
    <property type="entry name" value="ERGOSTEROL BIOSYNTHETIC PROTEIN 28-RELATED"/>
    <property type="match status" value="1"/>
</dbReference>
<accession>A0A371DYJ8</accession>
<dbReference type="Pfam" id="PF03694">
    <property type="entry name" value="Erg28"/>
    <property type="match status" value="1"/>
</dbReference>
<evidence type="ECO:0000256" key="2">
    <source>
        <dbReference type="ARBA" id="ARBA00005377"/>
    </source>
</evidence>
<name>A0A371DYJ8_9APHY</name>
<dbReference type="PANTHER" id="PTHR15451:SF19">
    <property type="entry name" value="ERGOSTEROL BIOSYNTHETIC PROTEIN 28 HOMOLOG"/>
    <property type="match status" value="1"/>
</dbReference>
<dbReference type="GO" id="GO:0005789">
    <property type="term" value="C:endoplasmic reticulum membrane"/>
    <property type="evidence" value="ECO:0007669"/>
    <property type="project" value="UniProtKB-SubCell"/>
</dbReference>
<keyword evidence="10 13" id="KW-0472">Membrane</keyword>
<sequence length="138" mass="15526">MAILDFVSPYLPQGPGCLPAWQLIVAVTAALNTVSNMTSLTFSRKLYKDAFVGPVQARTFGIWTLTSAVVRFYAAYNIHNKQVYDLALFTYLFALLHFGTELLVYRSMKIGFPAFSPVLVASSSLIWMFTQYNFYVKA</sequence>
<feature type="transmembrane region" description="Helical" evidence="13">
    <location>
        <begin position="86"/>
        <end position="105"/>
    </location>
</feature>
<evidence type="ECO:0000256" key="6">
    <source>
        <dbReference type="ARBA" id="ARBA00022955"/>
    </source>
</evidence>
<evidence type="ECO:0000256" key="8">
    <source>
        <dbReference type="ARBA" id="ARBA00023011"/>
    </source>
</evidence>
<keyword evidence="4 13" id="KW-0812">Transmembrane</keyword>
<evidence type="ECO:0000256" key="11">
    <source>
        <dbReference type="ARBA" id="ARBA00023166"/>
    </source>
</evidence>
<dbReference type="OrthoDB" id="6485510at2759"/>
<dbReference type="GO" id="GO:0016126">
    <property type="term" value="P:sterol biosynthetic process"/>
    <property type="evidence" value="ECO:0007669"/>
    <property type="project" value="UniProtKB-KW"/>
</dbReference>
<gene>
    <name evidence="14" type="ORF">OH76DRAFT_1395430</name>
</gene>
<comment type="subcellular location">
    <subcellularLocation>
        <location evidence="1">Endoplasmic reticulum membrane</location>
        <topology evidence="1">Multi-pass membrane protein</topology>
    </subcellularLocation>
</comment>
<comment type="similarity">
    <text evidence="2">Belongs to the ERG28 family.</text>
</comment>
<feature type="transmembrane region" description="Helical" evidence="13">
    <location>
        <begin position="112"/>
        <end position="130"/>
    </location>
</feature>
<proteinExistence type="inferred from homology"/>
<feature type="transmembrane region" description="Helical" evidence="13">
    <location>
        <begin position="20"/>
        <end position="43"/>
    </location>
</feature>
<evidence type="ECO:0000256" key="3">
    <source>
        <dbReference type="ARBA" id="ARBA00022516"/>
    </source>
</evidence>
<evidence type="ECO:0000256" key="9">
    <source>
        <dbReference type="ARBA" id="ARBA00023098"/>
    </source>
</evidence>
<evidence type="ECO:0000256" key="4">
    <source>
        <dbReference type="ARBA" id="ARBA00022692"/>
    </source>
</evidence>
<keyword evidence="15" id="KW-1185">Reference proteome</keyword>
<dbReference type="GO" id="GO:0030674">
    <property type="term" value="F:protein-macromolecule adaptor activity"/>
    <property type="evidence" value="ECO:0007669"/>
    <property type="project" value="TreeGrafter"/>
</dbReference>
<keyword evidence="11" id="KW-1207">Sterol metabolism</keyword>
<evidence type="ECO:0000256" key="1">
    <source>
        <dbReference type="ARBA" id="ARBA00004477"/>
    </source>
</evidence>
<keyword evidence="7 13" id="KW-1133">Transmembrane helix</keyword>
<keyword evidence="5" id="KW-0256">Endoplasmic reticulum</keyword>
<organism evidence="14 15">
    <name type="scientific">Lentinus brumalis</name>
    <dbReference type="NCBI Taxonomy" id="2498619"/>
    <lineage>
        <taxon>Eukaryota</taxon>
        <taxon>Fungi</taxon>
        <taxon>Dikarya</taxon>
        <taxon>Basidiomycota</taxon>
        <taxon>Agaricomycotina</taxon>
        <taxon>Agaricomycetes</taxon>
        <taxon>Polyporales</taxon>
        <taxon>Polyporaceae</taxon>
        <taxon>Lentinus</taxon>
    </lineage>
</organism>
<dbReference type="AlphaFoldDB" id="A0A371DYJ8"/>
<keyword evidence="6" id="KW-0752">Steroid biosynthesis</keyword>
<keyword evidence="9" id="KW-0443">Lipid metabolism</keyword>
<evidence type="ECO:0000256" key="10">
    <source>
        <dbReference type="ARBA" id="ARBA00023136"/>
    </source>
</evidence>